<evidence type="ECO:0000256" key="2">
    <source>
        <dbReference type="SAM" id="Phobius"/>
    </source>
</evidence>
<feature type="transmembrane region" description="Helical" evidence="2">
    <location>
        <begin position="161"/>
        <end position="181"/>
    </location>
</feature>
<dbReference type="AlphaFoldDB" id="A0A2G8SLS0"/>
<dbReference type="Proteomes" id="UP000230002">
    <property type="component" value="Unassembled WGS sequence"/>
</dbReference>
<keyword evidence="2" id="KW-0812">Transmembrane</keyword>
<feature type="compositionally biased region" description="Polar residues" evidence="1">
    <location>
        <begin position="261"/>
        <end position="273"/>
    </location>
</feature>
<name>A0A2G8SLS0_9APHY</name>
<reference evidence="3 4" key="1">
    <citation type="journal article" date="2015" name="Sci. Rep.">
        <title>Chromosome-level genome map provides insights into diverse defense mechanisms in the medicinal fungus Ganoderma sinense.</title>
        <authorList>
            <person name="Zhu Y."/>
            <person name="Xu J."/>
            <person name="Sun C."/>
            <person name="Zhou S."/>
            <person name="Xu H."/>
            <person name="Nelson D.R."/>
            <person name="Qian J."/>
            <person name="Song J."/>
            <person name="Luo H."/>
            <person name="Xiang L."/>
            <person name="Li Y."/>
            <person name="Xu Z."/>
            <person name="Ji A."/>
            <person name="Wang L."/>
            <person name="Lu S."/>
            <person name="Hayward A."/>
            <person name="Sun W."/>
            <person name="Li X."/>
            <person name="Schwartz D.C."/>
            <person name="Wang Y."/>
            <person name="Chen S."/>
        </authorList>
    </citation>
    <scope>NUCLEOTIDE SEQUENCE [LARGE SCALE GENOMIC DNA]</scope>
    <source>
        <strain evidence="3 4">ZZ0214-1</strain>
    </source>
</reference>
<protein>
    <submittedName>
        <fullName evidence="3">Uncharacterized protein</fullName>
    </submittedName>
</protein>
<accession>A0A2G8SLS0</accession>
<evidence type="ECO:0000256" key="1">
    <source>
        <dbReference type="SAM" id="MobiDB-lite"/>
    </source>
</evidence>
<keyword evidence="4" id="KW-1185">Reference proteome</keyword>
<organism evidence="3 4">
    <name type="scientific">Ganoderma sinense ZZ0214-1</name>
    <dbReference type="NCBI Taxonomy" id="1077348"/>
    <lineage>
        <taxon>Eukaryota</taxon>
        <taxon>Fungi</taxon>
        <taxon>Dikarya</taxon>
        <taxon>Basidiomycota</taxon>
        <taxon>Agaricomycotina</taxon>
        <taxon>Agaricomycetes</taxon>
        <taxon>Polyporales</taxon>
        <taxon>Polyporaceae</taxon>
        <taxon>Ganoderma</taxon>
    </lineage>
</organism>
<sequence length="273" mass="30638">MSLTKLPVSFAEALDIGKQFRAGALGLLIYDYPSTLTVQVVLQLRVYVLYEKSRRVRLFLTCCWVVEVSVMAIFIGLTFANIKALPVISTSTGCYYSGIFSISALFWLPALVYEPVLCLMVLWKVREEYWLEYACFWRKRTTTLDDSNSSKLVKAFARDSLIYFVGVFIELVINTVIWSHYNRYINVVVPWSGALPSILGSRLFLRMREAILFPERYNSDFYAGTNSGIDSTVRFTGPGTSPPSPTWTPQTQTMTAGGTLEASSSKTQGISAV</sequence>
<dbReference type="EMBL" id="AYKW01000005">
    <property type="protein sequence ID" value="PIL34690.1"/>
    <property type="molecule type" value="Genomic_DNA"/>
</dbReference>
<feature type="transmembrane region" description="Helical" evidence="2">
    <location>
        <begin position="99"/>
        <end position="123"/>
    </location>
</feature>
<keyword evidence="2" id="KW-0472">Membrane</keyword>
<evidence type="ECO:0000313" key="4">
    <source>
        <dbReference type="Proteomes" id="UP000230002"/>
    </source>
</evidence>
<proteinExistence type="predicted"/>
<dbReference type="OrthoDB" id="3258294at2759"/>
<feature type="region of interest" description="Disordered" evidence="1">
    <location>
        <begin position="235"/>
        <end position="273"/>
    </location>
</feature>
<feature type="transmembrane region" description="Helical" evidence="2">
    <location>
        <begin position="58"/>
        <end position="79"/>
    </location>
</feature>
<evidence type="ECO:0000313" key="3">
    <source>
        <dbReference type="EMBL" id="PIL34690.1"/>
    </source>
</evidence>
<gene>
    <name evidence="3" type="ORF">GSI_03470</name>
</gene>
<comment type="caution">
    <text evidence="3">The sequence shown here is derived from an EMBL/GenBank/DDBJ whole genome shotgun (WGS) entry which is preliminary data.</text>
</comment>
<feature type="transmembrane region" description="Helical" evidence="2">
    <location>
        <begin position="187"/>
        <end position="205"/>
    </location>
</feature>
<keyword evidence="2" id="KW-1133">Transmembrane helix</keyword>